<dbReference type="Pfam" id="PF01810">
    <property type="entry name" value="LysE"/>
    <property type="match status" value="1"/>
</dbReference>
<accession>A0A0W8E1I9</accession>
<evidence type="ECO:0000256" key="1">
    <source>
        <dbReference type="ARBA" id="ARBA00004651"/>
    </source>
</evidence>
<feature type="transmembrane region" description="Helical" evidence="6">
    <location>
        <begin position="71"/>
        <end position="88"/>
    </location>
</feature>
<keyword evidence="2" id="KW-1003">Cell membrane</keyword>
<organism evidence="7">
    <name type="scientific">hydrocarbon metagenome</name>
    <dbReference type="NCBI Taxonomy" id="938273"/>
    <lineage>
        <taxon>unclassified sequences</taxon>
        <taxon>metagenomes</taxon>
        <taxon>ecological metagenomes</taxon>
    </lineage>
</organism>
<feature type="transmembrane region" description="Helical" evidence="6">
    <location>
        <begin position="118"/>
        <end position="137"/>
    </location>
</feature>
<feature type="transmembrane region" description="Helical" evidence="6">
    <location>
        <begin position="42"/>
        <end position="65"/>
    </location>
</feature>
<dbReference type="EMBL" id="LNQE01001918">
    <property type="protein sequence ID" value="KUG02543.1"/>
    <property type="molecule type" value="Genomic_DNA"/>
</dbReference>
<evidence type="ECO:0000256" key="3">
    <source>
        <dbReference type="ARBA" id="ARBA00022692"/>
    </source>
</evidence>
<dbReference type="InterPro" id="IPR001123">
    <property type="entry name" value="LeuE-type"/>
</dbReference>
<evidence type="ECO:0000256" key="6">
    <source>
        <dbReference type="SAM" id="Phobius"/>
    </source>
</evidence>
<comment type="caution">
    <text evidence="7">The sequence shown here is derived from an EMBL/GenBank/DDBJ whole genome shotgun (WGS) entry which is preliminary data.</text>
</comment>
<evidence type="ECO:0000256" key="4">
    <source>
        <dbReference type="ARBA" id="ARBA00022989"/>
    </source>
</evidence>
<dbReference type="PANTHER" id="PTHR38825:SF1">
    <property type="entry name" value="TRANSPORTER, LYSE FAMILY"/>
    <property type="match status" value="1"/>
</dbReference>
<keyword evidence="4 6" id="KW-1133">Transmembrane helix</keyword>
<evidence type="ECO:0000256" key="5">
    <source>
        <dbReference type="ARBA" id="ARBA00023136"/>
    </source>
</evidence>
<name>A0A0W8E1I9_9ZZZZ</name>
<keyword evidence="5 6" id="KW-0472">Membrane</keyword>
<dbReference type="GO" id="GO:0006865">
    <property type="term" value="P:amino acid transport"/>
    <property type="evidence" value="ECO:0007669"/>
    <property type="project" value="InterPro"/>
</dbReference>
<feature type="transmembrane region" description="Helical" evidence="6">
    <location>
        <begin position="190"/>
        <end position="208"/>
    </location>
</feature>
<evidence type="ECO:0000313" key="7">
    <source>
        <dbReference type="EMBL" id="KUG02543.1"/>
    </source>
</evidence>
<sequence length="220" mass="23239">MTIGALFITAFWVGLSGAMMPGPLLTVTIAESARRGFIAGPLIILGHALLELTLIFALTAGLSVFLSRTSVNSAIALFGGLFLLYLGFTMSRDAARGTVVLSAFNPDDAGSNKGLHPVLAGAVISLANPYWSIWWATVGLTYLTISLERGMVGLASFFSGHILADLAWYTLVAAGVAGGRKFINPLGYKYVIIVCGIFLMVLGAYFILVPGTNLLTYALL</sequence>
<reference evidence="7" key="1">
    <citation type="journal article" date="2015" name="Proc. Natl. Acad. Sci. U.S.A.">
        <title>Networks of energetic and metabolic interactions define dynamics in microbial communities.</title>
        <authorList>
            <person name="Embree M."/>
            <person name="Liu J.K."/>
            <person name="Al-Bassam M.M."/>
            <person name="Zengler K."/>
        </authorList>
    </citation>
    <scope>NUCLEOTIDE SEQUENCE</scope>
</reference>
<feature type="transmembrane region" description="Helical" evidence="6">
    <location>
        <begin position="157"/>
        <end position="178"/>
    </location>
</feature>
<dbReference type="AlphaFoldDB" id="A0A0W8E1I9"/>
<dbReference type="PANTHER" id="PTHR38825">
    <property type="entry name" value="LYSINE EXPORTER PROTEIN (LYSE/YGGA)"/>
    <property type="match status" value="1"/>
</dbReference>
<evidence type="ECO:0000256" key="2">
    <source>
        <dbReference type="ARBA" id="ARBA00022475"/>
    </source>
</evidence>
<dbReference type="GO" id="GO:0005886">
    <property type="term" value="C:plasma membrane"/>
    <property type="evidence" value="ECO:0007669"/>
    <property type="project" value="UniProtKB-SubCell"/>
</dbReference>
<gene>
    <name evidence="7" type="ORF">ASZ90_020175</name>
</gene>
<protein>
    <recommendedName>
        <fullName evidence="8">Transporter, lyse family</fullName>
    </recommendedName>
</protein>
<keyword evidence="3 6" id="KW-0812">Transmembrane</keyword>
<proteinExistence type="predicted"/>
<feature type="transmembrane region" description="Helical" evidence="6">
    <location>
        <begin position="6"/>
        <end position="30"/>
    </location>
</feature>
<comment type="subcellular location">
    <subcellularLocation>
        <location evidence="1">Cell membrane</location>
        <topology evidence="1">Multi-pass membrane protein</topology>
    </subcellularLocation>
</comment>
<evidence type="ECO:0008006" key="8">
    <source>
        <dbReference type="Google" id="ProtNLM"/>
    </source>
</evidence>